<name>A0ABU1F8F8_9RHOB</name>
<dbReference type="SUPFAM" id="SSF89562">
    <property type="entry name" value="RraA-like"/>
    <property type="match status" value="1"/>
</dbReference>
<comment type="caution">
    <text evidence="5">The sequence shown here is derived from an EMBL/GenBank/DDBJ whole genome shotgun (WGS) entry which is preliminary data.</text>
</comment>
<evidence type="ECO:0000256" key="2">
    <source>
        <dbReference type="ARBA" id="ARBA00016549"/>
    </source>
</evidence>
<accession>A0ABU1F8F8</accession>
<dbReference type="EMBL" id="JAVKPH010000011">
    <property type="protein sequence ID" value="MDR5653160.1"/>
    <property type="molecule type" value="Genomic_DNA"/>
</dbReference>
<evidence type="ECO:0000313" key="6">
    <source>
        <dbReference type="Proteomes" id="UP001247754"/>
    </source>
</evidence>
<dbReference type="RefSeq" id="WP_310457402.1">
    <property type="nucleotide sequence ID" value="NZ_JAVKPH010000011.1"/>
</dbReference>
<dbReference type="PANTHER" id="PTHR33254">
    <property type="entry name" value="4-HYDROXY-4-METHYL-2-OXOGLUTARATE ALDOLASE 3-RELATED"/>
    <property type="match status" value="1"/>
</dbReference>
<evidence type="ECO:0000256" key="3">
    <source>
        <dbReference type="ARBA" id="ARBA00029596"/>
    </source>
</evidence>
<keyword evidence="6" id="KW-1185">Reference proteome</keyword>
<sequence length="248" mass="26035">MRLETGHLRSAAPGWFRGGAVWAGDAAGSQREGSDVTDREISTDIIEAYRGLSSAIISDALDRAGIHGTLHGLKPQVDGARMCGPAFTAKYTLAPAALDRFADFLDDIPAGAVVAIDNGGRTDVSVWGDTLSLFASVQGFAGTLIDGACRDIDGTRALGYPMFSRDLYMRTGKGRVGVESTQAPIRIAGVEIHPGDLIFGDATGAVAVPRARAAEVLAIAQQIARRDDAWEAAIRAGLPMAQVWQAAD</sequence>
<evidence type="ECO:0000313" key="5">
    <source>
        <dbReference type="EMBL" id="MDR5653160.1"/>
    </source>
</evidence>
<evidence type="ECO:0000256" key="4">
    <source>
        <dbReference type="ARBA" id="ARBA00030169"/>
    </source>
</evidence>
<reference evidence="5 6" key="1">
    <citation type="submission" date="2023-09" db="EMBL/GenBank/DDBJ databases">
        <title>Xinfangfangia sedmenti sp. nov., isolated the sedment.</title>
        <authorList>
            <person name="Xu L."/>
        </authorList>
    </citation>
    <scope>NUCLEOTIDE SEQUENCE [LARGE SCALE GENOMIC DNA]</scope>
    <source>
        <strain evidence="5 6">LG-4</strain>
    </source>
</reference>
<dbReference type="PANTHER" id="PTHR33254:SF4">
    <property type="entry name" value="4-HYDROXY-4-METHYL-2-OXOGLUTARATE ALDOLASE 3-RELATED"/>
    <property type="match status" value="1"/>
</dbReference>
<dbReference type="Proteomes" id="UP001247754">
    <property type="component" value="Unassembled WGS sequence"/>
</dbReference>
<protein>
    <recommendedName>
        <fullName evidence="2">Putative 4-hydroxy-4-methyl-2-oxoglutarate aldolase</fullName>
    </recommendedName>
    <alternativeName>
        <fullName evidence="3">Regulator of ribonuclease activity homolog</fullName>
    </alternativeName>
    <alternativeName>
        <fullName evidence="4">RraA-like protein</fullName>
    </alternativeName>
</protein>
<dbReference type="Pfam" id="PF03737">
    <property type="entry name" value="RraA-like"/>
    <property type="match status" value="1"/>
</dbReference>
<organism evidence="5 6">
    <name type="scientific">Ruixingdingia sedimenti</name>
    <dbReference type="NCBI Taxonomy" id="3073604"/>
    <lineage>
        <taxon>Bacteria</taxon>
        <taxon>Pseudomonadati</taxon>
        <taxon>Pseudomonadota</taxon>
        <taxon>Alphaproteobacteria</taxon>
        <taxon>Rhodobacterales</taxon>
        <taxon>Paracoccaceae</taxon>
        <taxon>Ruixingdingia</taxon>
    </lineage>
</organism>
<dbReference type="InterPro" id="IPR005493">
    <property type="entry name" value="RraA/RraA-like"/>
</dbReference>
<dbReference type="InterPro" id="IPR036704">
    <property type="entry name" value="RraA/RraA-like_sf"/>
</dbReference>
<dbReference type="Gene3D" id="3.50.30.40">
    <property type="entry name" value="Ribonuclease E inhibitor RraA/RraA-like"/>
    <property type="match status" value="1"/>
</dbReference>
<gene>
    <name evidence="5" type="ORF">RGD00_11120</name>
</gene>
<comment type="cofactor">
    <cofactor evidence="1">
        <name>a divalent metal cation</name>
        <dbReference type="ChEBI" id="CHEBI:60240"/>
    </cofactor>
</comment>
<proteinExistence type="predicted"/>
<evidence type="ECO:0000256" key="1">
    <source>
        <dbReference type="ARBA" id="ARBA00001968"/>
    </source>
</evidence>
<dbReference type="CDD" id="cd16841">
    <property type="entry name" value="RraA_family"/>
    <property type="match status" value="1"/>
</dbReference>